<evidence type="ECO:0000313" key="8">
    <source>
        <dbReference type="Proteomes" id="UP000188318"/>
    </source>
</evidence>
<reference evidence="8" key="1">
    <citation type="journal article" date="2017" name="Genome Biol.">
        <title>Comparative genomics reveals high biological diversity and specific adaptations in the industrially and medically important fungal genus Aspergillus.</title>
        <authorList>
            <person name="de Vries R.P."/>
            <person name="Riley R."/>
            <person name="Wiebenga A."/>
            <person name="Aguilar-Osorio G."/>
            <person name="Amillis S."/>
            <person name="Uchima C.A."/>
            <person name="Anderluh G."/>
            <person name="Asadollahi M."/>
            <person name="Askin M."/>
            <person name="Barry K."/>
            <person name="Battaglia E."/>
            <person name="Bayram O."/>
            <person name="Benocci T."/>
            <person name="Braus-Stromeyer S.A."/>
            <person name="Caldana C."/>
            <person name="Canovas D."/>
            <person name="Cerqueira G.C."/>
            <person name="Chen F."/>
            <person name="Chen W."/>
            <person name="Choi C."/>
            <person name="Clum A."/>
            <person name="Dos Santos R.A."/>
            <person name="Damasio A.R."/>
            <person name="Diallinas G."/>
            <person name="Emri T."/>
            <person name="Fekete E."/>
            <person name="Flipphi M."/>
            <person name="Freyberg S."/>
            <person name="Gallo A."/>
            <person name="Gournas C."/>
            <person name="Habgood R."/>
            <person name="Hainaut M."/>
            <person name="Harispe M.L."/>
            <person name="Henrissat B."/>
            <person name="Hilden K.S."/>
            <person name="Hope R."/>
            <person name="Hossain A."/>
            <person name="Karabika E."/>
            <person name="Karaffa L."/>
            <person name="Karanyi Z."/>
            <person name="Krasevec N."/>
            <person name="Kuo A."/>
            <person name="Kusch H."/>
            <person name="LaButti K."/>
            <person name="Lagendijk E.L."/>
            <person name="Lapidus A."/>
            <person name="Levasseur A."/>
            <person name="Lindquist E."/>
            <person name="Lipzen A."/>
            <person name="Logrieco A.F."/>
            <person name="MacCabe A."/>
            <person name="Maekelae M.R."/>
            <person name="Malavazi I."/>
            <person name="Melin P."/>
            <person name="Meyer V."/>
            <person name="Mielnichuk N."/>
            <person name="Miskei M."/>
            <person name="Molnar A.P."/>
            <person name="Mule G."/>
            <person name="Ngan C.Y."/>
            <person name="Orejas M."/>
            <person name="Orosz E."/>
            <person name="Ouedraogo J.P."/>
            <person name="Overkamp K.M."/>
            <person name="Park H.-S."/>
            <person name="Perrone G."/>
            <person name="Piumi F."/>
            <person name="Punt P.J."/>
            <person name="Ram A.F."/>
            <person name="Ramon A."/>
            <person name="Rauscher S."/>
            <person name="Record E."/>
            <person name="Riano-Pachon D.M."/>
            <person name="Robert V."/>
            <person name="Roehrig J."/>
            <person name="Ruller R."/>
            <person name="Salamov A."/>
            <person name="Salih N.S."/>
            <person name="Samson R.A."/>
            <person name="Sandor E."/>
            <person name="Sanguinetti M."/>
            <person name="Schuetze T."/>
            <person name="Sepcic K."/>
            <person name="Shelest E."/>
            <person name="Sherlock G."/>
            <person name="Sophianopoulou V."/>
            <person name="Squina F.M."/>
            <person name="Sun H."/>
            <person name="Susca A."/>
            <person name="Todd R.B."/>
            <person name="Tsang A."/>
            <person name="Unkles S.E."/>
            <person name="van de Wiele N."/>
            <person name="van Rossen-Uffink D."/>
            <person name="Oliveira J.V."/>
            <person name="Vesth T.C."/>
            <person name="Visser J."/>
            <person name="Yu J.-H."/>
            <person name="Zhou M."/>
            <person name="Andersen M.R."/>
            <person name="Archer D.B."/>
            <person name="Baker S.E."/>
            <person name="Benoit I."/>
            <person name="Brakhage A.A."/>
            <person name="Braus G.H."/>
            <person name="Fischer R."/>
            <person name="Frisvad J.C."/>
            <person name="Goldman G.H."/>
            <person name="Houbraken J."/>
            <person name="Oakley B."/>
            <person name="Pocsi I."/>
            <person name="Scazzocchio C."/>
            <person name="Seiboth B."/>
            <person name="vanKuyk P.A."/>
            <person name="Wortman J."/>
            <person name="Dyer P.S."/>
            <person name="Grigoriev I.V."/>
        </authorList>
    </citation>
    <scope>NUCLEOTIDE SEQUENCE [LARGE SCALE GENOMIC DNA]</scope>
    <source>
        <strain evidence="8">ITEM 5010</strain>
    </source>
</reference>
<evidence type="ECO:0000256" key="2">
    <source>
        <dbReference type="ARBA" id="ARBA00006617"/>
    </source>
</evidence>
<dbReference type="PANTHER" id="PTHR14097:SF7">
    <property type="entry name" value="OXIDOREDUCTASE HTATIP2"/>
    <property type="match status" value="1"/>
</dbReference>
<dbReference type="GO" id="GO:0005741">
    <property type="term" value="C:mitochondrial outer membrane"/>
    <property type="evidence" value="ECO:0007669"/>
    <property type="project" value="UniProtKB-SubCell"/>
</dbReference>
<evidence type="ECO:0000256" key="3">
    <source>
        <dbReference type="ARBA" id="ARBA00022787"/>
    </source>
</evidence>
<dbReference type="EMBL" id="KV907571">
    <property type="protein sequence ID" value="OOF90189.1"/>
    <property type="molecule type" value="Genomic_DNA"/>
</dbReference>
<dbReference type="SUPFAM" id="SSF51735">
    <property type="entry name" value="NAD(P)-binding Rossmann-fold domains"/>
    <property type="match status" value="1"/>
</dbReference>
<evidence type="ECO:0000313" key="7">
    <source>
        <dbReference type="EMBL" id="OOF90189.1"/>
    </source>
</evidence>
<keyword evidence="8" id="KW-1185">Reference proteome</keyword>
<accession>A0A1R3R6U8</accession>
<dbReference type="OMA" id="APSCKNI"/>
<organism evidence="7 8">
    <name type="scientific">Aspergillus carbonarius (strain ITEM 5010)</name>
    <dbReference type="NCBI Taxonomy" id="602072"/>
    <lineage>
        <taxon>Eukaryota</taxon>
        <taxon>Fungi</taxon>
        <taxon>Dikarya</taxon>
        <taxon>Ascomycota</taxon>
        <taxon>Pezizomycotina</taxon>
        <taxon>Eurotiomycetes</taxon>
        <taxon>Eurotiomycetidae</taxon>
        <taxon>Eurotiales</taxon>
        <taxon>Aspergillaceae</taxon>
        <taxon>Aspergillus</taxon>
        <taxon>Aspergillus subgen. Circumdati</taxon>
    </lineage>
</organism>
<evidence type="ECO:0000256" key="1">
    <source>
        <dbReference type="ARBA" id="ARBA00004450"/>
    </source>
</evidence>
<dbReference type="PANTHER" id="PTHR14097">
    <property type="entry name" value="OXIDOREDUCTASE HTATIP2"/>
    <property type="match status" value="1"/>
</dbReference>
<name>A0A1R3R6U8_ASPC5</name>
<proteinExistence type="inferred from homology"/>
<evidence type="ECO:0000256" key="4">
    <source>
        <dbReference type="ARBA" id="ARBA00022946"/>
    </source>
</evidence>
<evidence type="ECO:0008006" key="9">
    <source>
        <dbReference type="Google" id="ProtNLM"/>
    </source>
</evidence>
<gene>
    <name evidence="7" type="ORF">ASPCADRAFT_135382</name>
</gene>
<dbReference type="OrthoDB" id="430436at2759"/>
<dbReference type="STRING" id="602072.A0A1R3R6U8"/>
<evidence type="ECO:0000256" key="6">
    <source>
        <dbReference type="ARBA" id="ARBA00023136"/>
    </source>
</evidence>
<dbReference type="InterPro" id="IPR036291">
    <property type="entry name" value="NAD(P)-bd_dom_sf"/>
</dbReference>
<evidence type="ECO:0000256" key="5">
    <source>
        <dbReference type="ARBA" id="ARBA00023128"/>
    </source>
</evidence>
<comment type="subcellular location">
    <subcellularLocation>
        <location evidence="1">Mitochondrion outer membrane</location>
        <topology evidence="1">Peripheral membrane protein</topology>
    </subcellularLocation>
</comment>
<keyword evidence="5" id="KW-0496">Mitochondrion</keyword>
<keyword evidence="3" id="KW-1000">Mitochondrion outer membrane</keyword>
<keyword evidence="6" id="KW-0472">Membrane</keyword>
<dbReference type="GO" id="GO:0051170">
    <property type="term" value="P:import into nucleus"/>
    <property type="evidence" value="ECO:0007669"/>
    <property type="project" value="TreeGrafter"/>
</dbReference>
<sequence length="215" mass="23309">MKSLIASDAIASVNTFSRRRLPEASEKINFFISQDTSQWIDGMMNLSPRPTIFFSAFGTTRAVAGSFEEQYKIDHGLQLELARAANKAGCRVCVLISSSFANESSSIPYARMKGRIEEDIKALQFEETIIVRPGMILGARAEDRPGEFVAQSIVKGIGLVAPSCKNIMGQDASVIAEAATKVGIESLGTCKSSGVPDAPRVRLIERGDIVRHART</sequence>
<dbReference type="AlphaFoldDB" id="A0A1R3R6U8"/>
<dbReference type="Gene3D" id="3.40.50.720">
    <property type="entry name" value="NAD(P)-binding Rossmann-like Domain"/>
    <property type="match status" value="1"/>
</dbReference>
<protein>
    <recommendedName>
        <fullName evidence="9">NAD(P)-binding domain-containing protein</fullName>
    </recommendedName>
</protein>
<dbReference type="VEuPathDB" id="FungiDB:ASPCADRAFT_135382"/>
<comment type="similarity">
    <text evidence="2">Belongs to the FMP52 family.</text>
</comment>
<dbReference type="Proteomes" id="UP000188318">
    <property type="component" value="Unassembled WGS sequence"/>
</dbReference>
<keyword evidence="4" id="KW-0809">Transit peptide</keyword>
<dbReference type="FunFam" id="3.40.50.720:FF:000366">
    <property type="entry name" value="Protein FMP52, mitochondrial"/>
    <property type="match status" value="1"/>
</dbReference>